<proteinExistence type="predicted"/>
<protein>
    <submittedName>
        <fullName evidence="1">Uncharacterized protein</fullName>
    </submittedName>
</protein>
<dbReference type="PROSITE" id="PS51257">
    <property type="entry name" value="PROKAR_LIPOPROTEIN"/>
    <property type="match status" value="1"/>
</dbReference>
<evidence type="ECO:0000313" key="2">
    <source>
        <dbReference type="Proteomes" id="UP001596043"/>
    </source>
</evidence>
<evidence type="ECO:0000313" key="1">
    <source>
        <dbReference type="EMBL" id="MFC4636071.1"/>
    </source>
</evidence>
<dbReference type="EMBL" id="JBHSFV010000014">
    <property type="protein sequence ID" value="MFC4636071.1"/>
    <property type="molecule type" value="Genomic_DNA"/>
</dbReference>
<keyword evidence="2" id="KW-1185">Reference proteome</keyword>
<name>A0ABV9I0X8_9FLAO</name>
<comment type="caution">
    <text evidence="1">The sequence shown here is derived from an EMBL/GenBank/DDBJ whole genome shotgun (WGS) entry which is preliminary data.</text>
</comment>
<reference evidence="2" key="1">
    <citation type="journal article" date="2019" name="Int. J. Syst. Evol. Microbiol.">
        <title>The Global Catalogue of Microorganisms (GCM) 10K type strain sequencing project: providing services to taxonomists for standard genome sequencing and annotation.</title>
        <authorList>
            <consortium name="The Broad Institute Genomics Platform"/>
            <consortium name="The Broad Institute Genome Sequencing Center for Infectious Disease"/>
            <person name="Wu L."/>
            <person name="Ma J."/>
        </authorList>
    </citation>
    <scope>NUCLEOTIDE SEQUENCE [LARGE SCALE GENOMIC DNA]</scope>
    <source>
        <strain evidence="2">YJ-61-S</strain>
    </source>
</reference>
<gene>
    <name evidence="1" type="ORF">ACFO3O_19330</name>
</gene>
<dbReference type="RefSeq" id="WP_379981908.1">
    <property type="nucleotide sequence ID" value="NZ_JBHSFV010000014.1"/>
</dbReference>
<dbReference type="Proteomes" id="UP001596043">
    <property type="component" value="Unassembled WGS sequence"/>
</dbReference>
<organism evidence="1 2">
    <name type="scientific">Dokdonia ponticola</name>
    <dbReference type="NCBI Taxonomy" id="2041041"/>
    <lineage>
        <taxon>Bacteria</taxon>
        <taxon>Pseudomonadati</taxon>
        <taxon>Bacteroidota</taxon>
        <taxon>Flavobacteriia</taxon>
        <taxon>Flavobacteriales</taxon>
        <taxon>Flavobacteriaceae</taxon>
        <taxon>Dokdonia</taxon>
    </lineage>
</organism>
<sequence>MKKVMYLFASIIIASCSTDNDPTPEAEPMPDPEPEVVAVPGDTDTEFVIGTDAFVTTQAYLLLDDAAGDYDREFSFVFTDGTVIEDSVNGIVFETSTTHFSKITCNLIATSASPAQLPIFVWPVQNPGVNIIMEGNNYAHTEITSFSNTSMVGGLSYGQVGTSTSYSHTAEAQGDLVHPTHLFTVNSITVDLAAGTGTIDCSYTYEDDNNVTITGVYVGSYEILTAF</sequence>
<accession>A0ABV9I0X8</accession>